<name>A0A0A8Z3J3_ARUDO</name>
<dbReference type="AlphaFoldDB" id="A0A0A8Z3J3"/>
<accession>A0A0A8Z3J3</accession>
<organism evidence="1">
    <name type="scientific">Arundo donax</name>
    <name type="common">Giant reed</name>
    <name type="synonym">Donax arundinaceus</name>
    <dbReference type="NCBI Taxonomy" id="35708"/>
    <lineage>
        <taxon>Eukaryota</taxon>
        <taxon>Viridiplantae</taxon>
        <taxon>Streptophyta</taxon>
        <taxon>Embryophyta</taxon>
        <taxon>Tracheophyta</taxon>
        <taxon>Spermatophyta</taxon>
        <taxon>Magnoliopsida</taxon>
        <taxon>Liliopsida</taxon>
        <taxon>Poales</taxon>
        <taxon>Poaceae</taxon>
        <taxon>PACMAD clade</taxon>
        <taxon>Arundinoideae</taxon>
        <taxon>Arundineae</taxon>
        <taxon>Arundo</taxon>
    </lineage>
</organism>
<dbReference type="EMBL" id="GBRH01264524">
    <property type="protein sequence ID" value="JAD33371.1"/>
    <property type="molecule type" value="Transcribed_RNA"/>
</dbReference>
<reference evidence="1" key="1">
    <citation type="submission" date="2014-09" db="EMBL/GenBank/DDBJ databases">
        <authorList>
            <person name="Magalhaes I.L.F."/>
            <person name="Oliveira U."/>
            <person name="Santos F.R."/>
            <person name="Vidigal T.H.D.A."/>
            <person name="Brescovit A.D."/>
            <person name="Santos A.J."/>
        </authorList>
    </citation>
    <scope>NUCLEOTIDE SEQUENCE</scope>
    <source>
        <tissue evidence="1">Shoot tissue taken approximately 20 cm above the soil surface</tissue>
    </source>
</reference>
<evidence type="ECO:0000313" key="1">
    <source>
        <dbReference type="EMBL" id="JAD33371.1"/>
    </source>
</evidence>
<sequence length="24" mass="2801">MINFTCFEARNKVKSSRSVARRTV</sequence>
<protein>
    <submittedName>
        <fullName evidence="1">Uncharacterized protein</fullName>
    </submittedName>
</protein>
<proteinExistence type="predicted"/>
<reference evidence="1" key="2">
    <citation type="journal article" date="2015" name="Data Brief">
        <title>Shoot transcriptome of the giant reed, Arundo donax.</title>
        <authorList>
            <person name="Barrero R.A."/>
            <person name="Guerrero F.D."/>
            <person name="Moolhuijzen P."/>
            <person name="Goolsby J.A."/>
            <person name="Tidwell J."/>
            <person name="Bellgard S.E."/>
            <person name="Bellgard M.I."/>
        </authorList>
    </citation>
    <scope>NUCLEOTIDE SEQUENCE</scope>
    <source>
        <tissue evidence="1">Shoot tissue taken approximately 20 cm above the soil surface</tissue>
    </source>
</reference>